<evidence type="ECO:0000313" key="3">
    <source>
        <dbReference type="Proteomes" id="UP000007129"/>
    </source>
</evidence>
<accession>K2SZD5</accession>
<name>K2SZD5_MACPH</name>
<dbReference type="InParanoid" id="K2SZD5"/>
<organism evidence="2 3">
    <name type="scientific">Macrophomina phaseolina (strain MS6)</name>
    <name type="common">Charcoal rot fungus</name>
    <dbReference type="NCBI Taxonomy" id="1126212"/>
    <lineage>
        <taxon>Eukaryota</taxon>
        <taxon>Fungi</taxon>
        <taxon>Dikarya</taxon>
        <taxon>Ascomycota</taxon>
        <taxon>Pezizomycotina</taxon>
        <taxon>Dothideomycetes</taxon>
        <taxon>Dothideomycetes incertae sedis</taxon>
        <taxon>Botryosphaeriales</taxon>
        <taxon>Botryosphaeriaceae</taxon>
        <taxon>Macrophomina</taxon>
    </lineage>
</organism>
<comment type="caution">
    <text evidence="2">The sequence shown here is derived from an EMBL/GenBank/DDBJ whole genome shotgun (WGS) entry which is preliminary data.</text>
</comment>
<evidence type="ECO:0000313" key="2">
    <source>
        <dbReference type="EMBL" id="EKG21985.1"/>
    </source>
</evidence>
<dbReference type="VEuPathDB" id="FungiDB:MPH_00677"/>
<evidence type="ECO:0000256" key="1">
    <source>
        <dbReference type="SAM" id="Phobius"/>
    </source>
</evidence>
<gene>
    <name evidence="2" type="ORF">MPH_00677</name>
</gene>
<keyword evidence="1" id="KW-0472">Membrane</keyword>
<keyword evidence="1" id="KW-0812">Transmembrane</keyword>
<dbReference type="HOGENOM" id="CLU_1635713_0_0_1"/>
<proteinExistence type="predicted"/>
<protein>
    <submittedName>
        <fullName evidence="2">Uncharacterized protein</fullName>
    </submittedName>
</protein>
<dbReference type="EMBL" id="AHHD01000032">
    <property type="protein sequence ID" value="EKG21985.1"/>
    <property type="molecule type" value="Genomic_DNA"/>
</dbReference>
<dbReference type="AlphaFoldDB" id="K2SZD5"/>
<feature type="transmembrane region" description="Helical" evidence="1">
    <location>
        <begin position="56"/>
        <end position="78"/>
    </location>
</feature>
<reference evidence="2 3" key="1">
    <citation type="journal article" date="2012" name="BMC Genomics">
        <title>Tools to kill: Genome of one of the most destructive plant pathogenic fungi Macrophomina phaseolina.</title>
        <authorList>
            <person name="Islam M.S."/>
            <person name="Haque M.S."/>
            <person name="Islam M.M."/>
            <person name="Emdad E.M."/>
            <person name="Halim A."/>
            <person name="Hossen Q.M.M."/>
            <person name="Hossain M.Z."/>
            <person name="Ahmed B."/>
            <person name="Rahim S."/>
            <person name="Rahman M.S."/>
            <person name="Alam M.M."/>
            <person name="Hou S."/>
            <person name="Wan X."/>
            <person name="Saito J.A."/>
            <person name="Alam M."/>
        </authorList>
    </citation>
    <scope>NUCLEOTIDE SEQUENCE [LARGE SCALE GENOMIC DNA]</scope>
    <source>
        <strain evidence="2 3">MS6</strain>
    </source>
</reference>
<keyword evidence="1" id="KW-1133">Transmembrane helix</keyword>
<sequence>MASFGSPTTSWSTHACTETHHEQFCGLRLTRDSRNLERMGFPVDSFSQSMHVRKGAIFSLLYIGAVALQLFEILGHVCEPMEMRREKSPTAVDMVEMMQACIADSDAVLRGGTPADFIHNDLRKIPCQSTDSDFIERQNWDHKRMSAVLPASGFRPSQASPP</sequence>
<dbReference type="Proteomes" id="UP000007129">
    <property type="component" value="Unassembled WGS sequence"/>
</dbReference>